<name>A0ABY6L7A7_9ARAC</name>
<feature type="compositionally biased region" description="Basic residues" evidence="1">
    <location>
        <begin position="22"/>
        <end position="33"/>
    </location>
</feature>
<protein>
    <submittedName>
        <fullName evidence="3">Uncharacterized protein</fullName>
    </submittedName>
</protein>
<evidence type="ECO:0000313" key="4">
    <source>
        <dbReference type="Proteomes" id="UP001235939"/>
    </source>
</evidence>
<feature type="region of interest" description="Disordered" evidence="1">
    <location>
        <begin position="13"/>
        <end position="33"/>
    </location>
</feature>
<dbReference type="Proteomes" id="UP001235939">
    <property type="component" value="Chromosome 14"/>
</dbReference>
<dbReference type="EMBL" id="CP092876">
    <property type="protein sequence ID" value="UYV77031.1"/>
    <property type="molecule type" value="Genomic_DNA"/>
</dbReference>
<proteinExistence type="predicted"/>
<keyword evidence="2" id="KW-0472">Membrane</keyword>
<keyword evidence="2" id="KW-1133">Transmembrane helix</keyword>
<keyword evidence="4" id="KW-1185">Reference proteome</keyword>
<evidence type="ECO:0000313" key="3">
    <source>
        <dbReference type="EMBL" id="UYV77031.1"/>
    </source>
</evidence>
<gene>
    <name evidence="3" type="ORF">LAZ67_14002939</name>
</gene>
<accession>A0ABY6L7A7</accession>
<feature type="transmembrane region" description="Helical" evidence="2">
    <location>
        <begin position="193"/>
        <end position="214"/>
    </location>
</feature>
<reference evidence="3 4" key="1">
    <citation type="submission" date="2022-01" db="EMBL/GenBank/DDBJ databases">
        <title>A chromosomal length assembly of Cordylochernes scorpioides.</title>
        <authorList>
            <person name="Zeh D."/>
            <person name="Zeh J."/>
        </authorList>
    </citation>
    <scope>NUCLEOTIDE SEQUENCE [LARGE SCALE GENOMIC DNA]</scope>
    <source>
        <strain evidence="3">IN4F17</strain>
        <tissue evidence="3">Whole Body</tissue>
    </source>
</reference>
<sequence>MYRTAAPRIRESALRRPGGLPRGRKAMRRRAPRSRTWINGKSSCTACGGPPDIRHRYTECAVTKPFIDNAIEECRNVDPLYRFTLSKFIFDKEKIELRRILNRTKYDIYKFFINGLLETTERRRTSLFSHLVQHSELLTVLLEEYMEGRQRMDFMGNSWRRPFNIIFKRLAISFCDITLNTVRALKNDCKKCLLYWEIIVHIVLTFSGGIVSFLEENMA</sequence>
<evidence type="ECO:0000256" key="1">
    <source>
        <dbReference type="SAM" id="MobiDB-lite"/>
    </source>
</evidence>
<organism evidence="3 4">
    <name type="scientific">Cordylochernes scorpioides</name>
    <dbReference type="NCBI Taxonomy" id="51811"/>
    <lineage>
        <taxon>Eukaryota</taxon>
        <taxon>Metazoa</taxon>
        <taxon>Ecdysozoa</taxon>
        <taxon>Arthropoda</taxon>
        <taxon>Chelicerata</taxon>
        <taxon>Arachnida</taxon>
        <taxon>Pseudoscorpiones</taxon>
        <taxon>Cheliferoidea</taxon>
        <taxon>Chernetidae</taxon>
        <taxon>Cordylochernes</taxon>
    </lineage>
</organism>
<evidence type="ECO:0000256" key="2">
    <source>
        <dbReference type="SAM" id="Phobius"/>
    </source>
</evidence>
<keyword evidence="2" id="KW-0812">Transmembrane</keyword>